<dbReference type="PANTHER" id="PTHR43793">
    <property type="entry name" value="FAD SYNTHASE"/>
    <property type="match status" value="1"/>
</dbReference>
<sequence>MQRVITYGTYDLLHYGHIELLRRARALGDYLVVALSTDEFNEGKGKRCYYSWEQRRRMLEAVRFVDLVIPERTWEQKTHDVARYNIDTFVIGDDWEGKFDFLEEHCEVVYLPRTPDISSTRIKVDLHKNNRGDN</sequence>
<dbReference type="GO" id="GO:0046872">
    <property type="term" value="F:metal ion binding"/>
    <property type="evidence" value="ECO:0007669"/>
    <property type="project" value="InterPro"/>
</dbReference>
<dbReference type="SUPFAM" id="SSF52374">
    <property type="entry name" value="Nucleotidylyl transferase"/>
    <property type="match status" value="1"/>
</dbReference>
<dbReference type="NCBIfam" id="TIGR01518">
    <property type="entry name" value="g3p_cytidyltrns"/>
    <property type="match status" value="1"/>
</dbReference>
<dbReference type="InterPro" id="IPR006409">
    <property type="entry name" value="G3P_cytidylTrfase"/>
</dbReference>
<comment type="caution">
    <text evidence="4">The sequence shown here is derived from an EMBL/GenBank/DDBJ whole genome shotgun (WGS) entry which is preliminary data.</text>
</comment>
<evidence type="ECO:0000256" key="1">
    <source>
        <dbReference type="ARBA" id="ARBA00022679"/>
    </source>
</evidence>
<evidence type="ECO:0000259" key="3">
    <source>
        <dbReference type="Pfam" id="PF01467"/>
    </source>
</evidence>
<keyword evidence="1 4" id="KW-0808">Transferase</keyword>
<dbReference type="GO" id="GO:0047348">
    <property type="term" value="F:glycerol-3-phosphate cytidylyltransferase activity"/>
    <property type="evidence" value="ECO:0007669"/>
    <property type="project" value="InterPro"/>
</dbReference>
<dbReference type="Pfam" id="PF01467">
    <property type="entry name" value="CTP_transf_like"/>
    <property type="match status" value="1"/>
</dbReference>
<dbReference type="RefSeq" id="WP_141786379.1">
    <property type="nucleotide sequence ID" value="NZ_BAAAIK010000012.1"/>
</dbReference>
<dbReference type="AlphaFoldDB" id="A0A542YLW5"/>
<evidence type="ECO:0000256" key="2">
    <source>
        <dbReference type="ARBA" id="ARBA00022695"/>
    </source>
</evidence>
<dbReference type="OrthoDB" id="9802794at2"/>
<gene>
    <name evidence="4" type="ORF">FB467_0016</name>
</gene>
<dbReference type="Proteomes" id="UP000319516">
    <property type="component" value="Unassembled WGS sequence"/>
</dbReference>
<organism evidence="4 5">
    <name type="scientific">Ornithinicoccus hortensis</name>
    <dbReference type="NCBI Taxonomy" id="82346"/>
    <lineage>
        <taxon>Bacteria</taxon>
        <taxon>Bacillati</taxon>
        <taxon>Actinomycetota</taxon>
        <taxon>Actinomycetes</taxon>
        <taxon>Micrococcales</taxon>
        <taxon>Intrasporangiaceae</taxon>
        <taxon>Ornithinicoccus</taxon>
    </lineage>
</organism>
<keyword evidence="5" id="KW-1185">Reference proteome</keyword>
<dbReference type="InterPro" id="IPR004821">
    <property type="entry name" value="Cyt_trans-like"/>
</dbReference>
<dbReference type="GO" id="GO:0019350">
    <property type="term" value="P:teichoic acid biosynthetic process"/>
    <property type="evidence" value="ECO:0007669"/>
    <property type="project" value="InterPro"/>
</dbReference>
<reference evidence="4 5" key="1">
    <citation type="submission" date="2019-06" db="EMBL/GenBank/DDBJ databases">
        <title>Sequencing the genomes of 1000 actinobacteria strains.</title>
        <authorList>
            <person name="Klenk H.-P."/>
        </authorList>
    </citation>
    <scope>NUCLEOTIDE SEQUENCE [LARGE SCALE GENOMIC DNA]</scope>
    <source>
        <strain evidence="4 5">DSM 12335</strain>
    </source>
</reference>
<proteinExistence type="predicted"/>
<dbReference type="GO" id="GO:0005737">
    <property type="term" value="C:cytoplasm"/>
    <property type="evidence" value="ECO:0007669"/>
    <property type="project" value="InterPro"/>
</dbReference>
<dbReference type="NCBIfam" id="TIGR00125">
    <property type="entry name" value="cyt_tran_rel"/>
    <property type="match status" value="1"/>
</dbReference>
<evidence type="ECO:0000313" key="5">
    <source>
        <dbReference type="Proteomes" id="UP000319516"/>
    </source>
</evidence>
<keyword evidence="2 4" id="KW-0548">Nucleotidyltransferase</keyword>
<dbReference type="InterPro" id="IPR014729">
    <property type="entry name" value="Rossmann-like_a/b/a_fold"/>
</dbReference>
<protein>
    <submittedName>
        <fullName evidence="4">Glycerol-3-phosphate cytidylyltransferase</fullName>
    </submittedName>
</protein>
<feature type="domain" description="Cytidyltransferase-like" evidence="3">
    <location>
        <begin position="5"/>
        <end position="123"/>
    </location>
</feature>
<dbReference type="EMBL" id="VFOP01000001">
    <property type="protein sequence ID" value="TQL48954.1"/>
    <property type="molecule type" value="Genomic_DNA"/>
</dbReference>
<dbReference type="InterPro" id="IPR050385">
    <property type="entry name" value="Archaeal_FAD_synthase"/>
</dbReference>
<dbReference type="Gene3D" id="3.40.50.620">
    <property type="entry name" value="HUPs"/>
    <property type="match status" value="1"/>
</dbReference>
<name>A0A542YLW5_9MICO</name>
<accession>A0A542YLW5</accession>
<evidence type="ECO:0000313" key="4">
    <source>
        <dbReference type="EMBL" id="TQL48954.1"/>
    </source>
</evidence>
<dbReference type="PANTHER" id="PTHR43793:SF1">
    <property type="entry name" value="FAD SYNTHASE"/>
    <property type="match status" value="1"/>
</dbReference>